<gene>
    <name evidence="1" type="ORF">DPMN_030832</name>
</gene>
<evidence type="ECO:0000313" key="2">
    <source>
        <dbReference type="Proteomes" id="UP000828390"/>
    </source>
</evidence>
<evidence type="ECO:0000313" key="1">
    <source>
        <dbReference type="EMBL" id="KAH3867699.1"/>
    </source>
</evidence>
<reference evidence="1" key="2">
    <citation type="submission" date="2020-11" db="EMBL/GenBank/DDBJ databases">
        <authorList>
            <person name="McCartney M.A."/>
            <person name="Auch B."/>
            <person name="Kono T."/>
            <person name="Mallez S."/>
            <person name="Becker A."/>
            <person name="Gohl D.M."/>
            <person name="Silverstein K.A.T."/>
            <person name="Koren S."/>
            <person name="Bechman K.B."/>
            <person name="Herman A."/>
            <person name="Abrahante J.E."/>
            <person name="Garbe J."/>
        </authorList>
    </citation>
    <scope>NUCLEOTIDE SEQUENCE</scope>
    <source>
        <strain evidence="1">Duluth1</strain>
        <tissue evidence="1">Whole animal</tissue>
    </source>
</reference>
<dbReference type="Proteomes" id="UP000828390">
    <property type="component" value="Unassembled WGS sequence"/>
</dbReference>
<organism evidence="1 2">
    <name type="scientific">Dreissena polymorpha</name>
    <name type="common">Zebra mussel</name>
    <name type="synonym">Mytilus polymorpha</name>
    <dbReference type="NCBI Taxonomy" id="45954"/>
    <lineage>
        <taxon>Eukaryota</taxon>
        <taxon>Metazoa</taxon>
        <taxon>Spiralia</taxon>
        <taxon>Lophotrochozoa</taxon>
        <taxon>Mollusca</taxon>
        <taxon>Bivalvia</taxon>
        <taxon>Autobranchia</taxon>
        <taxon>Heteroconchia</taxon>
        <taxon>Euheterodonta</taxon>
        <taxon>Imparidentia</taxon>
        <taxon>Neoheterodontei</taxon>
        <taxon>Myida</taxon>
        <taxon>Dreissenoidea</taxon>
        <taxon>Dreissenidae</taxon>
        <taxon>Dreissena</taxon>
    </lineage>
</organism>
<keyword evidence="2" id="KW-1185">Reference proteome</keyword>
<protein>
    <submittedName>
        <fullName evidence="1">Uncharacterized protein</fullName>
    </submittedName>
</protein>
<accession>A0A9D4M1M6</accession>
<comment type="caution">
    <text evidence="1">The sequence shown here is derived from an EMBL/GenBank/DDBJ whole genome shotgun (WGS) entry which is preliminary data.</text>
</comment>
<proteinExistence type="predicted"/>
<dbReference type="EMBL" id="JAIWYP010000002">
    <property type="protein sequence ID" value="KAH3867699.1"/>
    <property type="molecule type" value="Genomic_DNA"/>
</dbReference>
<sequence>MKDHHVILLLCLKMGSPQGGLYCPATVRLTYWVHKGSQNCVTDDALSAIKTLPS</sequence>
<name>A0A9D4M1M6_DREPO</name>
<dbReference type="AlphaFoldDB" id="A0A9D4M1M6"/>
<reference evidence="1" key="1">
    <citation type="journal article" date="2019" name="bioRxiv">
        <title>The Genome of the Zebra Mussel, Dreissena polymorpha: A Resource for Invasive Species Research.</title>
        <authorList>
            <person name="McCartney M.A."/>
            <person name="Auch B."/>
            <person name="Kono T."/>
            <person name="Mallez S."/>
            <person name="Zhang Y."/>
            <person name="Obille A."/>
            <person name="Becker A."/>
            <person name="Abrahante J.E."/>
            <person name="Garbe J."/>
            <person name="Badalamenti J.P."/>
            <person name="Herman A."/>
            <person name="Mangelson H."/>
            <person name="Liachko I."/>
            <person name="Sullivan S."/>
            <person name="Sone E.D."/>
            <person name="Koren S."/>
            <person name="Silverstein K.A.T."/>
            <person name="Beckman K.B."/>
            <person name="Gohl D.M."/>
        </authorList>
    </citation>
    <scope>NUCLEOTIDE SEQUENCE</scope>
    <source>
        <strain evidence="1">Duluth1</strain>
        <tissue evidence="1">Whole animal</tissue>
    </source>
</reference>